<feature type="compositionally biased region" description="Low complexity" evidence="11">
    <location>
        <begin position="97"/>
        <end position="106"/>
    </location>
</feature>
<dbReference type="EMBL" id="JANAWD010000331">
    <property type="protein sequence ID" value="KAJ3481258.1"/>
    <property type="molecule type" value="Genomic_DNA"/>
</dbReference>
<comment type="subcellular location">
    <subcellularLocation>
        <location evidence="2">Cytoplasm</location>
    </subcellularLocation>
    <subcellularLocation>
        <location evidence="3">Golgi apparatus</location>
    </subcellularLocation>
    <subcellularLocation>
        <location evidence="1">Membrane</location>
        <topology evidence="1">Peripheral membrane protein</topology>
        <orientation evidence="1">Cytoplasmic side</orientation>
    </subcellularLocation>
</comment>
<feature type="compositionally biased region" description="Low complexity" evidence="11">
    <location>
        <begin position="689"/>
        <end position="700"/>
    </location>
</feature>
<evidence type="ECO:0000256" key="4">
    <source>
        <dbReference type="ARBA" id="ARBA00010883"/>
    </source>
</evidence>
<keyword evidence="6" id="KW-0963">Cytoplasm</keyword>
<feature type="domain" description="PX" evidence="12">
    <location>
        <begin position="324"/>
        <end position="442"/>
    </location>
</feature>
<evidence type="ECO:0000256" key="7">
    <source>
        <dbReference type="ARBA" id="ARBA00022553"/>
    </source>
</evidence>
<proteinExistence type="inferred from homology"/>
<comment type="similarity">
    <text evidence="4">Belongs to the sorting nexin family.</text>
</comment>
<dbReference type="InterPro" id="IPR001683">
    <property type="entry name" value="PX_dom"/>
</dbReference>
<feature type="region of interest" description="Disordered" evidence="11">
    <location>
        <begin position="687"/>
        <end position="711"/>
    </location>
</feature>
<evidence type="ECO:0000259" key="12">
    <source>
        <dbReference type="PROSITE" id="PS50195"/>
    </source>
</evidence>
<evidence type="ECO:0000256" key="2">
    <source>
        <dbReference type="ARBA" id="ARBA00004496"/>
    </source>
</evidence>
<protein>
    <recommendedName>
        <fullName evidence="12">PX domain-containing protein</fullName>
    </recommendedName>
</protein>
<dbReference type="SMART" id="SM00312">
    <property type="entry name" value="PX"/>
    <property type="match status" value="1"/>
</dbReference>
<evidence type="ECO:0000256" key="1">
    <source>
        <dbReference type="ARBA" id="ARBA00004287"/>
    </source>
</evidence>
<gene>
    <name evidence="13" type="ORF">NLI96_g7782</name>
</gene>
<dbReference type="PANTHER" id="PTHR10555:SF170">
    <property type="entry name" value="FI18122P1"/>
    <property type="match status" value="1"/>
</dbReference>
<dbReference type="InterPro" id="IPR037868">
    <property type="entry name" value="PX_Vps5"/>
</dbReference>
<dbReference type="InterPro" id="IPR036871">
    <property type="entry name" value="PX_dom_sf"/>
</dbReference>
<dbReference type="SUPFAM" id="SSF64268">
    <property type="entry name" value="PX domain"/>
    <property type="match status" value="1"/>
</dbReference>
<keyword evidence="14" id="KW-1185">Reference proteome</keyword>
<dbReference type="GO" id="GO:0042147">
    <property type="term" value="P:retrograde transport, endosome to Golgi"/>
    <property type="evidence" value="ECO:0007669"/>
    <property type="project" value="TreeGrafter"/>
</dbReference>
<feature type="compositionally biased region" description="Basic and acidic residues" evidence="11">
    <location>
        <begin position="107"/>
        <end position="116"/>
    </location>
</feature>
<dbReference type="GO" id="GO:0005768">
    <property type="term" value="C:endosome"/>
    <property type="evidence" value="ECO:0007669"/>
    <property type="project" value="TreeGrafter"/>
</dbReference>
<dbReference type="GO" id="GO:0015031">
    <property type="term" value="P:protein transport"/>
    <property type="evidence" value="ECO:0007669"/>
    <property type="project" value="UniProtKB-KW"/>
</dbReference>
<evidence type="ECO:0000256" key="3">
    <source>
        <dbReference type="ARBA" id="ARBA00004555"/>
    </source>
</evidence>
<dbReference type="AlphaFoldDB" id="A0AAD5YCM4"/>
<evidence type="ECO:0000256" key="8">
    <source>
        <dbReference type="ARBA" id="ARBA00022927"/>
    </source>
</evidence>
<feature type="compositionally biased region" description="Low complexity" evidence="11">
    <location>
        <begin position="180"/>
        <end position="194"/>
    </location>
</feature>
<evidence type="ECO:0000256" key="11">
    <source>
        <dbReference type="SAM" id="MobiDB-lite"/>
    </source>
</evidence>
<evidence type="ECO:0000256" key="5">
    <source>
        <dbReference type="ARBA" id="ARBA00022448"/>
    </source>
</evidence>
<dbReference type="Proteomes" id="UP001212997">
    <property type="component" value="Unassembled WGS sequence"/>
</dbReference>
<dbReference type="CDD" id="cd06861">
    <property type="entry name" value="PX_Vps5p"/>
    <property type="match status" value="1"/>
</dbReference>
<evidence type="ECO:0000313" key="13">
    <source>
        <dbReference type="EMBL" id="KAJ3481258.1"/>
    </source>
</evidence>
<keyword evidence="9" id="KW-0333">Golgi apparatus</keyword>
<dbReference type="Gene3D" id="3.30.1520.10">
    <property type="entry name" value="Phox-like domain"/>
    <property type="match status" value="1"/>
</dbReference>
<name>A0AAD5YCM4_9APHY</name>
<dbReference type="Pfam" id="PF00787">
    <property type="entry name" value="PX"/>
    <property type="match status" value="1"/>
</dbReference>
<keyword evidence="7" id="KW-0597">Phosphoprotein</keyword>
<dbReference type="GO" id="GO:0035091">
    <property type="term" value="F:phosphatidylinositol binding"/>
    <property type="evidence" value="ECO:0007669"/>
    <property type="project" value="InterPro"/>
</dbReference>
<evidence type="ECO:0000256" key="9">
    <source>
        <dbReference type="ARBA" id="ARBA00023034"/>
    </source>
</evidence>
<dbReference type="GO" id="GO:0045053">
    <property type="term" value="P:protein retention in Golgi apparatus"/>
    <property type="evidence" value="ECO:0007669"/>
    <property type="project" value="TreeGrafter"/>
</dbReference>
<evidence type="ECO:0000256" key="6">
    <source>
        <dbReference type="ARBA" id="ARBA00022490"/>
    </source>
</evidence>
<feature type="compositionally biased region" description="Low complexity" evidence="11">
    <location>
        <begin position="207"/>
        <end position="223"/>
    </location>
</feature>
<dbReference type="InterPro" id="IPR015404">
    <property type="entry name" value="Vps5_C"/>
</dbReference>
<evidence type="ECO:0000256" key="10">
    <source>
        <dbReference type="ARBA" id="ARBA00023136"/>
    </source>
</evidence>
<keyword evidence="5" id="KW-0813">Transport</keyword>
<dbReference type="FunFam" id="1.20.1270.60:FF:000022">
    <property type="entry name" value="Sorting nexin 3 protein"/>
    <property type="match status" value="1"/>
</dbReference>
<sequence length="711" mass="77604">MDGFDDLLAPSRQALDANPFENPFTKRSDSPDPWASYNHDVSASAFASHDIHTDDPTFSGFGSSSSAFDDTHHSQSAFAAPAPTSPGFQPWGDVQGSSSIISPISPQHEHEPEPEPKTPSVTSPPESVLRSPGFKESIPDSIEEIATTPTKATHDEPPLTLKPDTPPPATKHVPAPLVPSSPTSTESPVSPTIPATAPATVGHGHTPSLSRPSASSTSPSVHPAYFSPLDQPHTAAVDRTFSGLSLGGETFGGWQGSQSAFVGTTTFDQKHASVDEEEEDDDDDDKPILQSANIDERTKAALSPRMSIQAQAAQKPTDTNGIQPVFVITVDDPQRVGDPIRAYTMYTVHTKTTSPLFSRSSFSVLRRYSDFLWLYETLSLNNPGVVVPPTPEKNPSPFGRFDTNFVEQRRLGLEKCVNKISNHPVLQKDLDLKIFLESDSFALDIKHRKAETAQEKGGLMATIGQTIAGPRFYETDEWFDKQKSYLDSLELQLKGLVKSIDAVAKQRADLSIATGEFSQAIADLSSSDVGQQLSGALAGLAEVEKKAQEMQNTQAQEDVVTIMSTGTLAFSSRIRIYHAWQTADGNVKRVKQTHEANRAQGRLPPEQLSRSLAYVAEAERRALDAKQEFDHVSKLVKSEVARFEKERIDDFKKALEAFLEGMIERQKELIGSWEGLQQILLRRVGGGQQQSQQQQSQQQQEGAVLTESATE</sequence>
<feature type="region of interest" description="Disordered" evidence="11">
    <location>
        <begin position="1"/>
        <end position="229"/>
    </location>
</feature>
<dbReference type="PANTHER" id="PTHR10555">
    <property type="entry name" value="SORTING NEXIN"/>
    <property type="match status" value="1"/>
</dbReference>
<dbReference type="GO" id="GO:0030904">
    <property type="term" value="C:retromer complex"/>
    <property type="evidence" value="ECO:0007669"/>
    <property type="project" value="UniProtKB-ARBA"/>
</dbReference>
<dbReference type="InterPro" id="IPR027267">
    <property type="entry name" value="AH/BAR_dom_sf"/>
</dbReference>
<dbReference type="PROSITE" id="PS50195">
    <property type="entry name" value="PX"/>
    <property type="match status" value="1"/>
</dbReference>
<dbReference type="Pfam" id="PF09325">
    <property type="entry name" value="Vps5"/>
    <property type="match status" value="1"/>
</dbReference>
<evidence type="ECO:0000313" key="14">
    <source>
        <dbReference type="Proteomes" id="UP001212997"/>
    </source>
</evidence>
<dbReference type="GO" id="GO:0005794">
    <property type="term" value="C:Golgi apparatus"/>
    <property type="evidence" value="ECO:0007669"/>
    <property type="project" value="UniProtKB-SubCell"/>
</dbReference>
<dbReference type="SUPFAM" id="SSF103657">
    <property type="entry name" value="BAR/IMD domain-like"/>
    <property type="match status" value="1"/>
</dbReference>
<keyword evidence="8" id="KW-0653">Protein transport</keyword>
<accession>A0AAD5YCM4</accession>
<comment type="caution">
    <text evidence="13">The sequence shown here is derived from an EMBL/GenBank/DDBJ whole genome shotgun (WGS) entry which is preliminary data.</text>
</comment>
<dbReference type="Gene3D" id="1.20.1270.60">
    <property type="entry name" value="Arfaptin homology (AH) domain/BAR domain"/>
    <property type="match status" value="1"/>
</dbReference>
<reference evidence="13" key="1">
    <citation type="submission" date="2022-07" db="EMBL/GenBank/DDBJ databases">
        <title>Genome Sequence of Physisporinus lineatus.</title>
        <authorList>
            <person name="Buettner E."/>
        </authorList>
    </citation>
    <scope>NUCLEOTIDE SEQUENCE</scope>
    <source>
        <strain evidence="13">VT162</strain>
    </source>
</reference>
<dbReference type="GO" id="GO:0005829">
    <property type="term" value="C:cytosol"/>
    <property type="evidence" value="ECO:0007669"/>
    <property type="project" value="GOC"/>
</dbReference>
<organism evidence="13 14">
    <name type="scientific">Meripilus lineatus</name>
    <dbReference type="NCBI Taxonomy" id="2056292"/>
    <lineage>
        <taxon>Eukaryota</taxon>
        <taxon>Fungi</taxon>
        <taxon>Dikarya</taxon>
        <taxon>Basidiomycota</taxon>
        <taxon>Agaricomycotina</taxon>
        <taxon>Agaricomycetes</taxon>
        <taxon>Polyporales</taxon>
        <taxon>Meripilaceae</taxon>
        <taxon>Meripilus</taxon>
    </lineage>
</organism>
<keyword evidence="10" id="KW-0472">Membrane</keyword>